<evidence type="ECO:0000256" key="1">
    <source>
        <dbReference type="SAM" id="Coils"/>
    </source>
</evidence>
<reference evidence="3" key="1">
    <citation type="submission" date="2024-06" db="EMBL/GenBank/DDBJ databases">
        <title>Draft Genome Sequences of Epichloe bromicola Strains Isolated from Elymus ciliaris.</title>
        <authorList>
            <consortium name="Epichloe bromicola genome sequencing consortium"/>
            <person name="Miura A."/>
            <person name="Imano S."/>
            <person name="Ashida A."/>
            <person name="Sato I."/>
            <person name="Chiba S."/>
            <person name="Tanaka A."/>
            <person name="Camagna M."/>
            <person name="Takemoto D."/>
        </authorList>
    </citation>
    <scope>NUCLEOTIDE SEQUENCE [LARGE SCALE GENOMIC DNA]</scope>
    <source>
        <strain evidence="3">DP</strain>
    </source>
</reference>
<evidence type="ECO:0008006" key="4">
    <source>
        <dbReference type="Google" id="ProtNLM"/>
    </source>
</evidence>
<evidence type="ECO:0000313" key="3">
    <source>
        <dbReference type="Proteomes" id="UP001562357"/>
    </source>
</evidence>
<evidence type="ECO:0000313" key="2">
    <source>
        <dbReference type="EMBL" id="GAB0136277.1"/>
    </source>
</evidence>
<dbReference type="PANTHER" id="PTHR34714:SF2">
    <property type="entry name" value="EGF-LIKE DOMAIN-CONTAINING PROTEIN"/>
    <property type="match status" value="1"/>
</dbReference>
<gene>
    <name evidence="2" type="primary">g4584</name>
    <name evidence="2" type="ORF">EsDP_00004584</name>
</gene>
<dbReference type="Proteomes" id="UP001562357">
    <property type="component" value="Unassembled WGS sequence"/>
</dbReference>
<keyword evidence="3" id="KW-1185">Reference proteome</keyword>
<accession>A0ABQ0CS64</accession>
<organism evidence="2 3">
    <name type="scientific">Epichloe bromicola</name>
    <dbReference type="NCBI Taxonomy" id="79588"/>
    <lineage>
        <taxon>Eukaryota</taxon>
        <taxon>Fungi</taxon>
        <taxon>Dikarya</taxon>
        <taxon>Ascomycota</taxon>
        <taxon>Pezizomycotina</taxon>
        <taxon>Sordariomycetes</taxon>
        <taxon>Hypocreomycetidae</taxon>
        <taxon>Hypocreales</taxon>
        <taxon>Clavicipitaceae</taxon>
        <taxon>Epichloe</taxon>
    </lineage>
</organism>
<comment type="caution">
    <text evidence="2">The sequence shown here is derived from an EMBL/GenBank/DDBJ whole genome shotgun (WGS) entry which is preliminary data.</text>
</comment>
<dbReference type="EMBL" id="BAAFGZ010000182">
    <property type="protein sequence ID" value="GAB0136277.1"/>
    <property type="molecule type" value="Genomic_DNA"/>
</dbReference>
<protein>
    <recommendedName>
        <fullName evidence="4">Tc toxin complex TcA C-terminal TcB-binding domain-containing protein</fullName>
    </recommendedName>
</protein>
<sequence>MSNIKPQPQSPGEWKAYATSTDVTSIPLRDARIVDESSRIKSFRGVYFDASDALLPSWSRLNVFTDVLAFTAPETSISPHKNGIIQIATRVITANAPVKIVIPEGAYGGMSIYAAILDQPVTVVAGGESLMLDLGPDSEYAGLSMSFNDGKLEYEYEKKYMDSRSDEFKACLNTQLRIALVQFWKNVSIAISLCSYVATMTTDQEYFNLLNTQAVALGQQLAGQALAGPDMSYAPVLTLARYKETTQNALNAATAFEIQFERFQDKKETAENQKMVWDAMLAQAKKETDARAGLRKSALGKYNDSRATAEGCQKQFEDDNTALESRRTQFERGIEKWKHEQKLKAVFQIFKAVTTFAIGIATLCMGNPGGGAGAVASAEKAVEAVAKAETIAGQVGKFLKSDTMKKLSKCVQALGKMCPQIQSIVDAVGKFELDHSVNIPSMDIISGTAKGDANAAAIVAVASWDKWILESDDQMEFAVGEGIDGATEYRLQLRKHAINGKQLAQAQAESVKAGYEYVQAQIEVIVSQQQIDRLRKLRGEYQGQEAIFALVQSMLYDRAMALRTSVVLSLRNMTWAYRYWALAESTVVLDSRKALVEYQQDLSILISEMENADSRYASDFQPFNYDIKSENLPVDFGTSMKDGIQGSDRTGSFTLAPGGELASVFYEGWHYRLEGLDPTLRGILPKPNAVKDGVAIVKLLITTSGIYADIYKDKIFRFASPPQIRRCSYELRPDGSRGKTRVYPAFETQNHAEPTPFTQWKIRVLNPDDLMLDGLQGIDLQFSGHVRFDDQRRKTRMLG</sequence>
<proteinExistence type="predicted"/>
<dbReference type="PANTHER" id="PTHR34714">
    <property type="entry name" value="EGF-LIKE DOMAIN-CONTAINING PROTEIN"/>
    <property type="match status" value="1"/>
</dbReference>
<name>A0ABQ0CS64_9HYPO</name>
<feature type="coiled-coil region" evidence="1">
    <location>
        <begin position="253"/>
        <end position="287"/>
    </location>
</feature>
<keyword evidence="1" id="KW-0175">Coiled coil</keyword>